<feature type="transmembrane region" description="Helical" evidence="1">
    <location>
        <begin position="6"/>
        <end position="24"/>
    </location>
</feature>
<keyword evidence="3" id="KW-1185">Reference proteome</keyword>
<evidence type="ECO:0000313" key="2">
    <source>
        <dbReference type="EMBL" id="TFK38769.1"/>
    </source>
</evidence>
<evidence type="ECO:0000256" key="1">
    <source>
        <dbReference type="SAM" id="Phobius"/>
    </source>
</evidence>
<gene>
    <name evidence="2" type="ORF">BDQ12DRAFT_683302</name>
</gene>
<sequence length="56" mass="6735">MRQSLFFIFSCIYFSFFNLFHILLCMNGAGDILVVVDIIYDRKFYLIHTHRISLLE</sequence>
<reference evidence="2 3" key="1">
    <citation type="journal article" date="2019" name="Nat. Ecol. Evol.">
        <title>Megaphylogeny resolves global patterns of mushroom evolution.</title>
        <authorList>
            <person name="Varga T."/>
            <person name="Krizsan K."/>
            <person name="Foldi C."/>
            <person name="Dima B."/>
            <person name="Sanchez-Garcia M."/>
            <person name="Sanchez-Ramirez S."/>
            <person name="Szollosi G.J."/>
            <person name="Szarkandi J.G."/>
            <person name="Papp V."/>
            <person name="Albert L."/>
            <person name="Andreopoulos W."/>
            <person name="Angelini C."/>
            <person name="Antonin V."/>
            <person name="Barry K.W."/>
            <person name="Bougher N.L."/>
            <person name="Buchanan P."/>
            <person name="Buyck B."/>
            <person name="Bense V."/>
            <person name="Catcheside P."/>
            <person name="Chovatia M."/>
            <person name="Cooper J."/>
            <person name="Damon W."/>
            <person name="Desjardin D."/>
            <person name="Finy P."/>
            <person name="Geml J."/>
            <person name="Haridas S."/>
            <person name="Hughes K."/>
            <person name="Justo A."/>
            <person name="Karasinski D."/>
            <person name="Kautmanova I."/>
            <person name="Kiss B."/>
            <person name="Kocsube S."/>
            <person name="Kotiranta H."/>
            <person name="LaButti K.M."/>
            <person name="Lechner B.E."/>
            <person name="Liimatainen K."/>
            <person name="Lipzen A."/>
            <person name="Lukacs Z."/>
            <person name="Mihaltcheva S."/>
            <person name="Morgado L.N."/>
            <person name="Niskanen T."/>
            <person name="Noordeloos M.E."/>
            <person name="Ohm R.A."/>
            <person name="Ortiz-Santana B."/>
            <person name="Ovrebo C."/>
            <person name="Racz N."/>
            <person name="Riley R."/>
            <person name="Savchenko A."/>
            <person name="Shiryaev A."/>
            <person name="Soop K."/>
            <person name="Spirin V."/>
            <person name="Szebenyi C."/>
            <person name="Tomsovsky M."/>
            <person name="Tulloss R.E."/>
            <person name="Uehling J."/>
            <person name="Grigoriev I.V."/>
            <person name="Vagvolgyi C."/>
            <person name="Papp T."/>
            <person name="Martin F.M."/>
            <person name="Miettinen O."/>
            <person name="Hibbett D.S."/>
            <person name="Nagy L.G."/>
        </authorList>
    </citation>
    <scope>NUCLEOTIDE SEQUENCE [LARGE SCALE GENOMIC DNA]</scope>
    <source>
        <strain evidence="2 3">CBS 166.37</strain>
    </source>
</reference>
<protein>
    <submittedName>
        <fullName evidence="2">Uncharacterized protein</fullName>
    </submittedName>
</protein>
<dbReference type="AlphaFoldDB" id="A0A5C3LZZ8"/>
<organism evidence="2 3">
    <name type="scientific">Crucibulum laeve</name>
    <dbReference type="NCBI Taxonomy" id="68775"/>
    <lineage>
        <taxon>Eukaryota</taxon>
        <taxon>Fungi</taxon>
        <taxon>Dikarya</taxon>
        <taxon>Basidiomycota</taxon>
        <taxon>Agaricomycotina</taxon>
        <taxon>Agaricomycetes</taxon>
        <taxon>Agaricomycetidae</taxon>
        <taxon>Agaricales</taxon>
        <taxon>Agaricineae</taxon>
        <taxon>Nidulariaceae</taxon>
        <taxon>Crucibulum</taxon>
    </lineage>
</organism>
<proteinExistence type="predicted"/>
<accession>A0A5C3LZZ8</accession>
<keyword evidence="1" id="KW-0472">Membrane</keyword>
<dbReference type="EMBL" id="ML213602">
    <property type="protein sequence ID" value="TFK38769.1"/>
    <property type="molecule type" value="Genomic_DNA"/>
</dbReference>
<keyword evidence="1" id="KW-0812">Transmembrane</keyword>
<evidence type="ECO:0000313" key="3">
    <source>
        <dbReference type="Proteomes" id="UP000308652"/>
    </source>
</evidence>
<keyword evidence="1" id="KW-1133">Transmembrane helix</keyword>
<name>A0A5C3LZZ8_9AGAR</name>
<dbReference type="Proteomes" id="UP000308652">
    <property type="component" value="Unassembled WGS sequence"/>
</dbReference>